<gene>
    <name evidence="1" type="ORF">GCM10017653_07180</name>
</gene>
<organism evidence="1 2">
    <name type="scientific">Ancylobacter defluvii</name>
    <dbReference type="NCBI Taxonomy" id="1282440"/>
    <lineage>
        <taxon>Bacteria</taxon>
        <taxon>Pseudomonadati</taxon>
        <taxon>Pseudomonadota</taxon>
        <taxon>Alphaproteobacteria</taxon>
        <taxon>Hyphomicrobiales</taxon>
        <taxon>Xanthobacteraceae</taxon>
        <taxon>Ancylobacter</taxon>
    </lineage>
</organism>
<name>A0A9W6JUR4_9HYPH</name>
<evidence type="ECO:0000313" key="2">
    <source>
        <dbReference type="Proteomes" id="UP001143330"/>
    </source>
</evidence>
<dbReference type="Proteomes" id="UP001143330">
    <property type="component" value="Unassembled WGS sequence"/>
</dbReference>
<dbReference type="EMBL" id="BSFM01000003">
    <property type="protein sequence ID" value="GLK82649.1"/>
    <property type="molecule type" value="Genomic_DNA"/>
</dbReference>
<accession>A0A9W6JUR4</accession>
<proteinExistence type="predicted"/>
<reference evidence="1" key="2">
    <citation type="submission" date="2023-01" db="EMBL/GenBank/DDBJ databases">
        <authorList>
            <person name="Sun Q."/>
            <person name="Evtushenko L."/>
        </authorList>
    </citation>
    <scope>NUCLEOTIDE SEQUENCE</scope>
    <source>
        <strain evidence="1">VKM B-2789</strain>
    </source>
</reference>
<reference evidence="1" key="1">
    <citation type="journal article" date="2014" name="Int. J. Syst. Evol. Microbiol.">
        <title>Complete genome sequence of Corynebacterium casei LMG S-19264T (=DSM 44701T), isolated from a smear-ripened cheese.</title>
        <authorList>
            <consortium name="US DOE Joint Genome Institute (JGI-PGF)"/>
            <person name="Walter F."/>
            <person name="Albersmeier A."/>
            <person name="Kalinowski J."/>
            <person name="Ruckert C."/>
        </authorList>
    </citation>
    <scope>NUCLEOTIDE SEQUENCE</scope>
    <source>
        <strain evidence="1">VKM B-2789</strain>
    </source>
</reference>
<dbReference type="AlphaFoldDB" id="A0A9W6JUR4"/>
<sequence>MLMGALEQGGMQHRYAGDIGDYMKLAILRALAPGRRLGIGWWLYPDESHDGAGRHIAYLQRPDRWRTLDPVLFDHLGALVEGGQRHVSGLQHEGLLPGALYFDEIIPTVGTPTERRLARTDWLDRLRAKLEPADLVFLDPDNGFETKGFDPGAAKAGKSVALAEIVSLKAPGRFLVVYHHQTRMSGGRAAELEHWGQRLREAGFERVDALRSSAFSARFFFLLEASEAMRAAAHSLAAHGSGRIAWYPDLGQREAGTLIKSVGWWKAG</sequence>
<protein>
    <submittedName>
        <fullName evidence="1">Uncharacterized protein</fullName>
    </submittedName>
</protein>
<comment type="caution">
    <text evidence="1">The sequence shown here is derived from an EMBL/GenBank/DDBJ whole genome shotgun (WGS) entry which is preliminary data.</text>
</comment>
<evidence type="ECO:0000313" key="1">
    <source>
        <dbReference type="EMBL" id="GLK82649.1"/>
    </source>
</evidence>
<keyword evidence="2" id="KW-1185">Reference proteome</keyword>